<keyword evidence="8" id="KW-0812">Transmembrane</keyword>
<dbReference type="InterPro" id="IPR036097">
    <property type="entry name" value="HisK_dim/P_sf"/>
</dbReference>
<dbReference type="InterPro" id="IPR001789">
    <property type="entry name" value="Sig_transdc_resp-reg_receiver"/>
</dbReference>
<feature type="domain" description="Histidine kinase" evidence="17">
    <location>
        <begin position="163"/>
        <end position="383"/>
    </location>
</feature>
<dbReference type="RefSeq" id="WP_138564662.1">
    <property type="nucleotide sequence ID" value="NZ_CP040602.1"/>
</dbReference>
<dbReference type="InterPro" id="IPR011006">
    <property type="entry name" value="CheY-like_superfamily"/>
</dbReference>
<proteinExistence type="predicted"/>
<evidence type="ECO:0000256" key="16">
    <source>
        <dbReference type="SAM" id="MobiDB-lite"/>
    </source>
</evidence>
<dbReference type="SUPFAM" id="SSF55874">
    <property type="entry name" value="ATPase domain of HSP90 chaperone/DNA topoisomerase II/histidine kinase"/>
    <property type="match status" value="1"/>
</dbReference>
<keyword evidence="10" id="KW-0547">Nucleotide-binding</keyword>
<evidence type="ECO:0000256" key="4">
    <source>
        <dbReference type="ARBA" id="ARBA00022475"/>
    </source>
</evidence>
<keyword evidence="10" id="KW-0067">ATP-binding</keyword>
<dbReference type="CDD" id="cd17546">
    <property type="entry name" value="REC_hyHK_CKI1_RcsC-like"/>
    <property type="match status" value="1"/>
</dbReference>
<dbReference type="PROSITE" id="PS50109">
    <property type="entry name" value="HIS_KIN"/>
    <property type="match status" value="1"/>
</dbReference>
<dbReference type="InterPro" id="IPR036890">
    <property type="entry name" value="HATPase_C_sf"/>
</dbReference>
<dbReference type="InterPro" id="IPR008207">
    <property type="entry name" value="Sig_transdc_His_kin_Hpt_dom"/>
</dbReference>
<protein>
    <recommendedName>
        <fullName evidence="3">histidine kinase</fullName>
        <ecNumber evidence="3">2.7.13.3</ecNumber>
    </recommendedName>
</protein>
<evidence type="ECO:0000256" key="1">
    <source>
        <dbReference type="ARBA" id="ARBA00000085"/>
    </source>
</evidence>
<evidence type="ECO:0000259" key="17">
    <source>
        <dbReference type="PROSITE" id="PS50109"/>
    </source>
</evidence>
<sequence>MRIPRNILANQVFHHSYWWTYCVRDGKEEFEVSEPFTALIQQKPHTLEQFFNVLEWPMVRHKLSEALQKKNKSELDIRFMTTFDIGVEQRFFQNSLHIIEQNGVDVIWAQAVEITEMARFEKEMVDAQGRLSVQQIQEQQNFLQEQNNLISSSYDKQSRFLGLLSHELRSPLLGIRSLVKRIKDNHQVSDDVLLMLATINMTAEQANYLVNDILTYSQTQFGAVSLRPVKTSLAELLSNVKRLTQSIGADKGLMIALTQINRHNWVYVDSVRLTQVLINLIINAIKFTQYGGVNIEVSEPHTGVFHFKVTDSGEGISAEVQQSIFEPFAQIESNVGESNTRSLGAGLGLFVVKELVALMGGDIRVSSKPEVGTSFEFDLKLELMDSAEIELLEQAEQDKPVETETLSAKVKPIAAFKPQQSSAQSPSEPTGKQQRPPKTKILIADDSGINRMVLAGYLHDLHCDVYEAADGRQAWDLFQQGEFDYVLLDIQMPIMDGLQVGQKILHADKSLKKRLKGVFAITAGGETSAFGDEAKSPSEYGFDRWLIKPVGKEQIIELISENFRKKGSKTIIKRSDSELKASGASNQDLIYHPSDIPRQFESLIPRFIDEMKQSLELLLQYNAQNETESIKKMAHYLKGNCMLFQLENWSMQLKTLENLQSKQAKTRVKTGEEIITNLLEAVKFLEKSL</sequence>
<keyword evidence="11" id="KW-1133">Transmembrane helix</keyword>
<dbReference type="GO" id="GO:0000155">
    <property type="term" value="F:phosphorelay sensor kinase activity"/>
    <property type="evidence" value="ECO:0007669"/>
    <property type="project" value="InterPro"/>
</dbReference>
<evidence type="ECO:0000256" key="8">
    <source>
        <dbReference type="ARBA" id="ARBA00022692"/>
    </source>
</evidence>
<feature type="modified residue" description="Phosphohistidine" evidence="14">
    <location>
        <position position="635"/>
    </location>
</feature>
<dbReference type="Gene3D" id="1.20.120.160">
    <property type="entry name" value="HPT domain"/>
    <property type="match status" value="1"/>
</dbReference>
<dbReference type="SUPFAM" id="SSF47226">
    <property type="entry name" value="Histidine-containing phosphotransfer domain, HPT domain"/>
    <property type="match status" value="1"/>
</dbReference>
<keyword evidence="5" id="KW-0997">Cell inner membrane</keyword>
<evidence type="ECO:0000259" key="18">
    <source>
        <dbReference type="PROSITE" id="PS50110"/>
    </source>
</evidence>
<dbReference type="SUPFAM" id="SSF47384">
    <property type="entry name" value="Homodimeric domain of signal transducing histidine kinase"/>
    <property type="match status" value="1"/>
</dbReference>
<evidence type="ECO:0000313" key="20">
    <source>
        <dbReference type="EMBL" id="QCU89985.1"/>
    </source>
</evidence>
<evidence type="ECO:0000256" key="7">
    <source>
        <dbReference type="ARBA" id="ARBA00022679"/>
    </source>
</evidence>
<evidence type="ECO:0000256" key="5">
    <source>
        <dbReference type="ARBA" id="ARBA00022519"/>
    </source>
</evidence>
<dbReference type="InterPro" id="IPR004358">
    <property type="entry name" value="Sig_transdc_His_kin-like_C"/>
</dbReference>
<evidence type="ECO:0000256" key="6">
    <source>
        <dbReference type="ARBA" id="ARBA00022553"/>
    </source>
</evidence>
<evidence type="ECO:0000256" key="15">
    <source>
        <dbReference type="PROSITE-ProRule" id="PRU00169"/>
    </source>
</evidence>
<keyword evidence="13" id="KW-0472">Membrane</keyword>
<reference evidence="20 21" key="1">
    <citation type="submission" date="2019-05" db="EMBL/GenBank/DDBJ databases">
        <title>Thiomicrorhabdus sediminis sp. nov, a novel sulfur-oxidizing bacterium isolated from coastal sediment.</title>
        <authorList>
            <person name="Liu X."/>
        </authorList>
    </citation>
    <scope>NUCLEOTIDE SEQUENCE [LARGE SCALE GENOMIC DNA]</scope>
    <source>
        <strain evidence="20 21">G1</strain>
    </source>
</reference>
<gene>
    <name evidence="20" type="ORF">FE785_04730</name>
</gene>
<dbReference type="CDD" id="cd00082">
    <property type="entry name" value="HisKA"/>
    <property type="match status" value="1"/>
</dbReference>
<evidence type="ECO:0000256" key="10">
    <source>
        <dbReference type="ARBA" id="ARBA00022840"/>
    </source>
</evidence>
<dbReference type="Gene3D" id="3.30.565.10">
    <property type="entry name" value="Histidine kinase-like ATPase, C-terminal domain"/>
    <property type="match status" value="1"/>
</dbReference>
<evidence type="ECO:0000256" key="3">
    <source>
        <dbReference type="ARBA" id="ARBA00012438"/>
    </source>
</evidence>
<dbReference type="PRINTS" id="PR00344">
    <property type="entry name" value="BCTRLSENSOR"/>
</dbReference>
<evidence type="ECO:0000313" key="21">
    <source>
        <dbReference type="Proteomes" id="UP000304864"/>
    </source>
</evidence>
<dbReference type="InterPro" id="IPR003661">
    <property type="entry name" value="HisK_dim/P_dom"/>
</dbReference>
<dbReference type="EC" id="2.7.13.3" evidence="3"/>
<feature type="domain" description="HPt" evidence="19">
    <location>
        <begin position="596"/>
        <end position="689"/>
    </location>
</feature>
<dbReference type="Pfam" id="PF00512">
    <property type="entry name" value="HisKA"/>
    <property type="match status" value="1"/>
</dbReference>
<dbReference type="Gene3D" id="3.40.50.2300">
    <property type="match status" value="1"/>
</dbReference>
<evidence type="ECO:0000256" key="9">
    <source>
        <dbReference type="ARBA" id="ARBA00022777"/>
    </source>
</evidence>
<dbReference type="SUPFAM" id="SSF52172">
    <property type="entry name" value="CheY-like"/>
    <property type="match status" value="1"/>
</dbReference>
<dbReference type="InterPro" id="IPR005467">
    <property type="entry name" value="His_kinase_dom"/>
</dbReference>
<dbReference type="AlphaFoldDB" id="A0A4P9K4T4"/>
<evidence type="ECO:0000256" key="11">
    <source>
        <dbReference type="ARBA" id="ARBA00022989"/>
    </source>
</evidence>
<evidence type="ECO:0000256" key="2">
    <source>
        <dbReference type="ARBA" id="ARBA00004429"/>
    </source>
</evidence>
<dbReference type="EMBL" id="CP040602">
    <property type="protein sequence ID" value="QCU89985.1"/>
    <property type="molecule type" value="Genomic_DNA"/>
</dbReference>
<dbReference type="PANTHER" id="PTHR43047">
    <property type="entry name" value="TWO-COMPONENT HISTIDINE PROTEIN KINASE"/>
    <property type="match status" value="1"/>
</dbReference>
<keyword evidence="6 15" id="KW-0597">Phosphoprotein</keyword>
<dbReference type="Pfam" id="PF00072">
    <property type="entry name" value="Response_reg"/>
    <property type="match status" value="1"/>
</dbReference>
<feature type="modified residue" description="4-aspartylphosphate" evidence="15">
    <location>
        <position position="489"/>
    </location>
</feature>
<evidence type="ECO:0000259" key="19">
    <source>
        <dbReference type="PROSITE" id="PS50894"/>
    </source>
</evidence>
<keyword evidence="9" id="KW-0418">Kinase</keyword>
<feature type="compositionally biased region" description="Low complexity" evidence="16">
    <location>
        <begin position="418"/>
        <end position="429"/>
    </location>
</feature>
<keyword evidence="7" id="KW-0808">Transferase</keyword>
<dbReference type="SMART" id="SM00448">
    <property type="entry name" value="REC"/>
    <property type="match status" value="1"/>
</dbReference>
<dbReference type="GO" id="GO:0005886">
    <property type="term" value="C:plasma membrane"/>
    <property type="evidence" value="ECO:0007669"/>
    <property type="project" value="UniProtKB-SubCell"/>
</dbReference>
<comment type="subcellular location">
    <subcellularLocation>
        <location evidence="2">Cell inner membrane</location>
        <topology evidence="2">Multi-pass membrane protein</topology>
    </subcellularLocation>
</comment>
<dbReference type="Proteomes" id="UP000304864">
    <property type="component" value="Chromosome"/>
</dbReference>
<dbReference type="KEGG" id="thig:FE785_04730"/>
<dbReference type="InterPro" id="IPR036641">
    <property type="entry name" value="HPT_dom_sf"/>
</dbReference>
<dbReference type="PANTHER" id="PTHR43047:SF64">
    <property type="entry name" value="HISTIDINE KINASE CONTAINING CHEY-HOMOLOGOUS RECEIVER DOMAIN AND PAS DOMAIN-RELATED"/>
    <property type="match status" value="1"/>
</dbReference>
<keyword evidence="4" id="KW-1003">Cell membrane</keyword>
<comment type="catalytic activity">
    <reaction evidence="1">
        <text>ATP + protein L-histidine = ADP + protein N-phospho-L-histidine.</text>
        <dbReference type="EC" id="2.7.13.3"/>
    </reaction>
</comment>
<keyword evidence="21" id="KW-1185">Reference proteome</keyword>
<dbReference type="OrthoDB" id="9792854at2"/>
<feature type="region of interest" description="Disordered" evidence="16">
    <location>
        <begin position="416"/>
        <end position="438"/>
    </location>
</feature>
<dbReference type="SMART" id="SM00388">
    <property type="entry name" value="HisKA"/>
    <property type="match status" value="1"/>
</dbReference>
<dbReference type="Pfam" id="PF02518">
    <property type="entry name" value="HATPase_c"/>
    <property type="match status" value="1"/>
</dbReference>
<organism evidence="20 21">
    <name type="scientific">Thiomicrorhabdus sediminis</name>
    <dbReference type="NCBI Taxonomy" id="2580412"/>
    <lineage>
        <taxon>Bacteria</taxon>
        <taxon>Pseudomonadati</taxon>
        <taxon>Pseudomonadota</taxon>
        <taxon>Gammaproteobacteria</taxon>
        <taxon>Thiotrichales</taxon>
        <taxon>Piscirickettsiaceae</taxon>
        <taxon>Thiomicrorhabdus</taxon>
    </lineage>
</organism>
<dbReference type="Gene3D" id="1.10.287.130">
    <property type="match status" value="1"/>
</dbReference>
<evidence type="ECO:0000256" key="12">
    <source>
        <dbReference type="ARBA" id="ARBA00023012"/>
    </source>
</evidence>
<keyword evidence="12" id="KW-0902">Two-component regulatory system</keyword>
<evidence type="ECO:0000256" key="14">
    <source>
        <dbReference type="PROSITE-ProRule" id="PRU00110"/>
    </source>
</evidence>
<name>A0A4P9K4T4_9GAMM</name>
<dbReference type="InterPro" id="IPR003594">
    <property type="entry name" value="HATPase_dom"/>
</dbReference>
<evidence type="ECO:0000256" key="13">
    <source>
        <dbReference type="ARBA" id="ARBA00023136"/>
    </source>
</evidence>
<dbReference type="PROSITE" id="PS50110">
    <property type="entry name" value="RESPONSE_REGULATORY"/>
    <property type="match status" value="1"/>
</dbReference>
<feature type="domain" description="Response regulatory" evidence="18">
    <location>
        <begin position="440"/>
        <end position="563"/>
    </location>
</feature>
<accession>A0A4P9K4T4</accession>
<dbReference type="PROSITE" id="PS50894">
    <property type="entry name" value="HPT"/>
    <property type="match status" value="1"/>
</dbReference>
<dbReference type="SMART" id="SM00387">
    <property type="entry name" value="HATPase_c"/>
    <property type="match status" value="1"/>
</dbReference>